<protein>
    <submittedName>
        <fullName evidence="7">Beta-aspartyl-peptidase</fullName>
    </submittedName>
</protein>
<dbReference type="GO" id="GO:0008233">
    <property type="term" value="F:peptidase activity"/>
    <property type="evidence" value="ECO:0007669"/>
    <property type="project" value="UniProtKB-KW"/>
</dbReference>
<proteinExistence type="predicted"/>
<dbReference type="GO" id="GO:0006508">
    <property type="term" value="P:proteolysis"/>
    <property type="evidence" value="ECO:0007669"/>
    <property type="project" value="UniProtKB-KW"/>
</dbReference>
<name>A0A2M7G675_9BACT</name>
<feature type="site" description="Cleavage; by autolysis" evidence="6">
    <location>
        <begin position="177"/>
        <end position="178"/>
    </location>
</feature>
<keyword evidence="3" id="KW-0068">Autocatalytic cleavage</keyword>
<dbReference type="SUPFAM" id="SSF56235">
    <property type="entry name" value="N-terminal nucleophile aminohydrolases (Ntn hydrolases)"/>
    <property type="match status" value="1"/>
</dbReference>
<evidence type="ECO:0000313" key="7">
    <source>
        <dbReference type="EMBL" id="PIW17524.1"/>
    </source>
</evidence>
<dbReference type="FunFam" id="3.60.20.30:FF:000001">
    <property type="entry name" value="Isoaspartyl peptidase/L-asparaginase"/>
    <property type="match status" value="1"/>
</dbReference>
<dbReference type="InterPro" id="IPR029055">
    <property type="entry name" value="Ntn_hydrolases_N"/>
</dbReference>
<organism evidence="7 8">
    <name type="scientific">bacterium (Candidatus Blackallbacteria) CG17_big_fil_post_rev_8_21_14_2_50_48_46</name>
    <dbReference type="NCBI Taxonomy" id="2014261"/>
    <lineage>
        <taxon>Bacteria</taxon>
        <taxon>Candidatus Blackallbacteria</taxon>
    </lineage>
</organism>
<dbReference type="Proteomes" id="UP000231019">
    <property type="component" value="Unassembled WGS sequence"/>
</dbReference>
<dbReference type="GO" id="GO:0016811">
    <property type="term" value="F:hydrolase activity, acting on carbon-nitrogen (but not peptide) bonds, in linear amides"/>
    <property type="evidence" value="ECO:0007669"/>
    <property type="project" value="UniProtKB-ARBA"/>
</dbReference>
<feature type="binding site" evidence="5">
    <location>
        <begin position="229"/>
        <end position="232"/>
    </location>
    <ligand>
        <name>substrate</name>
    </ligand>
</feature>
<dbReference type="InterPro" id="IPR000246">
    <property type="entry name" value="Peptidase_T2"/>
</dbReference>
<keyword evidence="2" id="KW-0378">Hydrolase</keyword>
<feature type="active site" description="Nucleophile" evidence="4">
    <location>
        <position position="178"/>
    </location>
</feature>
<dbReference type="CDD" id="cd04701">
    <property type="entry name" value="Asparaginase_2"/>
    <property type="match status" value="1"/>
</dbReference>
<gene>
    <name evidence="7" type="ORF">COW36_08485</name>
</gene>
<dbReference type="PANTHER" id="PTHR10188:SF6">
    <property type="entry name" value="N(4)-(BETA-N-ACETYLGLUCOSAMINYL)-L-ASPARAGINASE"/>
    <property type="match status" value="1"/>
</dbReference>
<dbReference type="AlphaFoldDB" id="A0A2M7G675"/>
<comment type="caution">
    <text evidence="7">The sequence shown here is derived from an EMBL/GenBank/DDBJ whole genome shotgun (WGS) entry which is preliminary data.</text>
</comment>
<evidence type="ECO:0000256" key="6">
    <source>
        <dbReference type="PIRSR" id="PIRSR600246-3"/>
    </source>
</evidence>
<evidence type="ECO:0000313" key="8">
    <source>
        <dbReference type="Proteomes" id="UP000231019"/>
    </source>
</evidence>
<evidence type="ECO:0000256" key="4">
    <source>
        <dbReference type="PIRSR" id="PIRSR600246-1"/>
    </source>
</evidence>
<feature type="binding site" evidence="5">
    <location>
        <begin position="206"/>
        <end position="209"/>
    </location>
    <ligand>
        <name>substrate</name>
    </ligand>
</feature>
<accession>A0A2M7G675</accession>
<dbReference type="EMBL" id="PFFQ01000023">
    <property type="protein sequence ID" value="PIW17524.1"/>
    <property type="molecule type" value="Genomic_DNA"/>
</dbReference>
<dbReference type="PANTHER" id="PTHR10188">
    <property type="entry name" value="L-ASPARAGINASE"/>
    <property type="match status" value="1"/>
</dbReference>
<reference evidence="7 8" key="1">
    <citation type="submission" date="2017-09" db="EMBL/GenBank/DDBJ databases">
        <title>Depth-based differentiation of microbial function through sediment-hosted aquifers and enrichment of novel symbionts in the deep terrestrial subsurface.</title>
        <authorList>
            <person name="Probst A.J."/>
            <person name="Ladd B."/>
            <person name="Jarett J.K."/>
            <person name="Geller-Mcgrath D.E."/>
            <person name="Sieber C.M."/>
            <person name="Emerson J.B."/>
            <person name="Anantharaman K."/>
            <person name="Thomas B.C."/>
            <person name="Malmstrom R."/>
            <person name="Stieglmeier M."/>
            <person name="Klingl A."/>
            <person name="Woyke T."/>
            <person name="Ryan C.M."/>
            <person name="Banfield J.F."/>
        </authorList>
    </citation>
    <scope>NUCLEOTIDE SEQUENCE [LARGE SCALE GENOMIC DNA]</scope>
    <source>
        <strain evidence="7">CG17_big_fil_post_rev_8_21_14_2_50_48_46</strain>
    </source>
</reference>
<evidence type="ECO:0000256" key="5">
    <source>
        <dbReference type="PIRSR" id="PIRSR600246-2"/>
    </source>
</evidence>
<evidence type="ECO:0000256" key="1">
    <source>
        <dbReference type="ARBA" id="ARBA00022670"/>
    </source>
</evidence>
<sequence length="310" mass="32850">METHQEIILAVHGGAGTLFKGLISEQREQGARAGLAASLEAGLKVWQAGGSCLDMAQAALIELENCEYFNAGKGSVFNHAGEIEMDAALMEGETLSAGAVAGVKGVKNPIQLARKVLEHSAHVLLIGAGAEAFAQEQGLEFEPPAYFFTDYRWQQLLVLRDKQQTALDHAEAPPSFGTVGAVARDARNNLASATSTGGMTNKRFGRVGDSPLIGAGTYADNRSCAVSATGHGEYFIRSSLGHELSCQMRLAQKNLFEAGQAAMLELARLGGEGGLIALDAQGNCILPFNTGRMYRGWLKPNGERGIAIYP</sequence>
<evidence type="ECO:0000256" key="3">
    <source>
        <dbReference type="ARBA" id="ARBA00022813"/>
    </source>
</evidence>
<dbReference type="Pfam" id="PF01112">
    <property type="entry name" value="Asparaginase_2"/>
    <property type="match status" value="1"/>
</dbReference>
<evidence type="ECO:0000256" key="2">
    <source>
        <dbReference type="ARBA" id="ARBA00022801"/>
    </source>
</evidence>
<dbReference type="Gene3D" id="3.60.20.30">
    <property type="entry name" value="(Glycosyl)asparaginase"/>
    <property type="match status" value="1"/>
</dbReference>
<keyword evidence="1" id="KW-0645">Protease</keyword>